<feature type="domain" description="FAD/NAD(P)-binding" evidence="5">
    <location>
        <begin position="5"/>
        <end position="299"/>
    </location>
</feature>
<comment type="cofactor">
    <cofactor evidence="1">
        <name>FAD</name>
        <dbReference type="ChEBI" id="CHEBI:57692"/>
    </cofactor>
</comment>
<dbReference type="InterPro" id="IPR016156">
    <property type="entry name" value="FAD/NAD-linked_Rdtase_dimer_sf"/>
</dbReference>
<evidence type="ECO:0000259" key="5">
    <source>
        <dbReference type="Pfam" id="PF07992"/>
    </source>
</evidence>
<keyword evidence="2" id="KW-0285">Flavoprotein</keyword>
<dbReference type="InterPro" id="IPR036188">
    <property type="entry name" value="FAD/NAD-bd_sf"/>
</dbReference>
<keyword evidence="8" id="KW-1185">Reference proteome</keyword>
<dbReference type="PANTHER" id="PTHR43557:SF2">
    <property type="entry name" value="RIESKE DOMAIN-CONTAINING PROTEIN-RELATED"/>
    <property type="match status" value="1"/>
</dbReference>
<dbReference type="PANTHER" id="PTHR43557">
    <property type="entry name" value="APOPTOSIS-INDUCING FACTOR 1"/>
    <property type="match status" value="1"/>
</dbReference>
<evidence type="ECO:0000256" key="3">
    <source>
        <dbReference type="ARBA" id="ARBA00022827"/>
    </source>
</evidence>
<dbReference type="InterPro" id="IPR023753">
    <property type="entry name" value="FAD/NAD-binding_dom"/>
</dbReference>
<dbReference type="Pfam" id="PF14759">
    <property type="entry name" value="Reductase_C"/>
    <property type="match status" value="1"/>
</dbReference>
<dbReference type="Pfam" id="PF07992">
    <property type="entry name" value="Pyr_redox_2"/>
    <property type="match status" value="1"/>
</dbReference>
<dbReference type="Proteomes" id="UP001059617">
    <property type="component" value="Chromosome"/>
</dbReference>
<reference evidence="7" key="1">
    <citation type="submission" date="2021-04" db="EMBL/GenBank/DDBJ databases">
        <authorList>
            <person name="Hartkoorn R.C."/>
            <person name="Beaudoing E."/>
            <person name="Hot D."/>
        </authorList>
    </citation>
    <scope>NUCLEOTIDE SEQUENCE</scope>
    <source>
        <strain evidence="7">NRRL B-16292</strain>
    </source>
</reference>
<evidence type="ECO:0000256" key="1">
    <source>
        <dbReference type="ARBA" id="ARBA00001974"/>
    </source>
</evidence>
<dbReference type="EMBL" id="CP073720">
    <property type="protein sequence ID" value="UWP80228.1"/>
    <property type="molecule type" value="Genomic_DNA"/>
</dbReference>
<dbReference type="PRINTS" id="PR00368">
    <property type="entry name" value="FADPNR"/>
</dbReference>
<sequence>MTGGVVVVGASVGGVRVVQALRARGYEGPIRLIDKESGGPYDKPPLSKAFLTDTPLPDISLTSVGELADLNVEYTPGIEAAGLDSTHAVLHTSAGSMSYDDLVIACGATPRRLHDFEGISGVTTLRTRADALVVREALARRQRIVVLGGGFIGAEVASSARAAGAQVTVIEVSERLMARVLPPETSRVLTDLHRRHGVELVLGCTAMPYAPRGRIEAVVLADGRTVRADLVVVAVGVQPSTGWLHDDSLSVSDGVECDSTLRAVGAAHVWAVGDVARWWHPRLRCSTRVEHWTTAREQAAVVARNLASDEHRMCDLVPFVWSDQHGARIQHVGHAGDAVEVEEWRDGEASLFTYRKNGVVVGATGINAAAKVSRIRRQLAAPALAEELG</sequence>
<feature type="domain" description="Reductase C-terminal" evidence="6">
    <location>
        <begin position="320"/>
        <end position="381"/>
    </location>
</feature>
<dbReference type="RefSeq" id="WP_259857986.1">
    <property type="nucleotide sequence ID" value="NZ_BAAAST010000007.1"/>
</dbReference>
<accession>A0ABY5VR56</accession>
<proteinExistence type="predicted"/>
<dbReference type="Gene3D" id="3.30.390.30">
    <property type="match status" value="1"/>
</dbReference>
<organism evidence="7 8">
    <name type="scientific">Dactylosporangium fulvum</name>
    <dbReference type="NCBI Taxonomy" id="53359"/>
    <lineage>
        <taxon>Bacteria</taxon>
        <taxon>Bacillati</taxon>
        <taxon>Actinomycetota</taxon>
        <taxon>Actinomycetes</taxon>
        <taxon>Micromonosporales</taxon>
        <taxon>Micromonosporaceae</taxon>
        <taxon>Dactylosporangium</taxon>
    </lineage>
</organism>
<dbReference type="SUPFAM" id="SSF55424">
    <property type="entry name" value="FAD/NAD-linked reductases, dimerisation (C-terminal) domain"/>
    <property type="match status" value="1"/>
</dbReference>
<dbReference type="InterPro" id="IPR028202">
    <property type="entry name" value="Reductase_C"/>
</dbReference>
<name>A0ABY5VR56_9ACTN</name>
<dbReference type="Gene3D" id="3.50.50.60">
    <property type="entry name" value="FAD/NAD(P)-binding domain"/>
    <property type="match status" value="2"/>
</dbReference>
<dbReference type="InterPro" id="IPR050446">
    <property type="entry name" value="FAD-oxidoreductase/Apoptosis"/>
</dbReference>
<gene>
    <name evidence="7" type="ORF">Dfulv_34415</name>
</gene>
<keyword evidence="3" id="KW-0274">FAD</keyword>
<dbReference type="PRINTS" id="PR00411">
    <property type="entry name" value="PNDRDTASEI"/>
</dbReference>
<keyword evidence="4" id="KW-0560">Oxidoreductase</keyword>
<protein>
    <submittedName>
        <fullName evidence="7">FAD-dependent oxidoreductase</fullName>
    </submittedName>
</protein>
<evidence type="ECO:0000313" key="8">
    <source>
        <dbReference type="Proteomes" id="UP001059617"/>
    </source>
</evidence>
<dbReference type="SUPFAM" id="SSF51905">
    <property type="entry name" value="FAD/NAD(P)-binding domain"/>
    <property type="match status" value="2"/>
</dbReference>
<evidence type="ECO:0000313" key="7">
    <source>
        <dbReference type="EMBL" id="UWP80228.1"/>
    </source>
</evidence>
<reference evidence="7" key="2">
    <citation type="submission" date="2022-09" db="EMBL/GenBank/DDBJ databases">
        <title>Biosynthetic gene clusters of Dactylosporangioum fulvum.</title>
        <authorList>
            <person name="Caradec T."/>
        </authorList>
    </citation>
    <scope>NUCLEOTIDE SEQUENCE</scope>
    <source>
        <strain evidence="7">NRRL B-16292</strain>
    </source>
</reference>
<evidence type="ECO:0000256" key="4">
    <source>
        <dbReference type="ARBA" id="ARBA00023002"/>
    </source>
</evidence>
<evidence type="ECO:0000259" key="6">
    <source>
        <dbReference type="Pfam" id="PF14759"/>
    </source>
</evidence>
<evidence type="ECO:0000256" key="2">
    <source>
        <dbReference type="ARBA" id="ARBA00022630"/>
    </source>
</evidence>